<dbReference type="EMBL" id="DVKS01000016">
    <property type="protein sequence ID" value="HIT40663.1"/>
    <property type="molecule type" value="Genomic_DNA"/>
</dbReference>
<dbReference type="Pfam" id="PF12672">
    <property type="entry name" value="DUF3793"/>
    <property type="match status" value="1"/>
</dbReference>
<dbReference type="AlphaFoldDB" id="A0A9D1KDQ1"/>
<reference evidence="1" key="2">
    <citation type="journal article" date="2021" name="PeerJ">
        <title>Extensive microbial diversity within the chicken gut microbiome revealed by metagenomics and culture.</title>
        <authorList>
            <person name="Gilroy R."/>
            <person name="Ravi A."/>
            <person name="Getino M."/>
            <person name="Pursley I."/>
            <person name="Horton D.L."/>
            <person name="Alikhan N.F."/>
            <person name="Baker D."/>
            <person name="Gharbi K."/>
            <person name="Hall N."/>
            <person name="Watson M."/>
            <person name="Adriaenssens E.M."/>
            <person name="Foster-Nyarko E."/>
            <person name="Jarju S."/>
            <person name="Secka A."/>
            <person name="Antonio M."/>
            <person name="Oren A."/>
            <person name="Chaudhuri R.R."/>
            <person name="La Ragione R."/>
            <person name="Hildebrand F."/>
            <person name="Pallen M.J."/>
        </authorList>
    </citation>
    <scope>NUCLEOTIDE SEQUENCE</scope>
    <source>
        <strain evidence="1">CHK123-3438</strain>
    </source>
</reference>
<accession>A0A9D1KDQ1</accession>
<proteinExistence type="predicted"/>
<dbReference type="InterPro" id="IPR024523">
    <property type="entry name" value="DUF3793"/>
</dbReference>
<reference evidence="1" key="1">
    <citation type="submission" date="2020-10" db="EMBL/GenBank/DDBJ databases">
        <authorList>
            <person name="Gilroy R."/>
        </authorList>
    </citation>
    <scope>NUCLEOTIDE SEQUENCE</scope>
    <source>
        <strain evidence="1">CHK123-3438</strain>
    </source>
</reference>
<sequence length="224" mass="25392">MNRDSAVRGKGNMDMGLPPQERVCLNCQAAFQCAPVLLGIKPSNLLIIDSRNLRPACRLLKDTRVGIHVLYGSLRDGKKPGRGKIVLFVYRRELMDEVLQCRKRADFLKRLGYTDQCLNGILGRLQKQYAGYMKKRLPFPHELGVLLGYPLADVEGFMENNGENFLCSGYWKVYANAEEAKRTFQLYDKARRGLAELTGQGLEVSEAVREWKNCCWQETIQAAG</sequence>
<comment type="caution">
    <text evidence="1">The sequence shown here is derived from an EMBL/GenBank/DDBJ whole genome shotgun (WGS) entry which is preliminary data.</text>
</comment>
<evidence type="ECO:0000313" key="1">
    <source>
        <dbReference type="EMBL" id="HIT40663.1"/>
    </source>
</evidence>
<evidence type="ECO:0000313" key="2">
    <source>
        <dbReference type="Proteomes" id="UP000886860"/>
    </source>
</evidence>
<dbReference type="Proteomes" id="UP000886860">
    <property type="component" value="Unassembled WGS sequence"/>
</dbReference>
<organism evidence="1 2">
    <name type="scientific">Candidatus Caccovicinus merdipullorum</name>
    <dbReference type="NCBI Taxonomy" id="2840724"/>
    <lineage>
        <taxon>Bacteria</taxon>
        <taxon>Bacillati</taxon>
        <taxon>Bacillota</taxon>
        <taxon>Clostridia</taxon>
        <taxon>Eubacteriales</taxon>
        <taxon>Candidatus Caccovicinus</taxon>
    </lineage>
</organism>
<name>A0A9D1KDQ1_9FIRM</name>
<gene>
    <name evidence="1" type="ORF">IAB60_00935</name>
</gene>
<protein>
    <submittedName>
        <fullName evidence="1">DUF3793 family protein</fullName>
    </submittedName>
</protein>